<dbReference type="EMBL" id="QUZK01000034">
    <property type="protein sequence ID" value="RFF30583.1"/>
    <property type="molecule type" value="Genomic_DNA"/>
</dbReference>
<gene>
    <name evidence="1" type="ORF">DZC52_07590</name>
</gene>
<protein>
    <submittedName>
        <fullName evidence="1">Uncharacterized protein</fullName>
    </submittedName>
</protein>
<proteinExistence type="predicted"/>
<evidence type="ECO:0000313" key="2">
    <source>
        <dbReference type="Proteomes" id="UP000260351"/>
    </source>
</evidence>
<comment type="caution">
    <text evidence="1">The sequence shown here is derived from an EMBL/GenBank/DDBJ whole genome shotgun (WGS) entry which is preliminary data.</text>
</comment>
<organism evidence="1 2">
    <name type="scientific">Wenzhouxiangella sediminis</name>
    <dbReference type="NCBI Taxonomy" id="1792836"/>
    <lineage>
        <taxon>Bacteria</taxon>
        <taxon>Pseudomonadati</taxon>
        <taxon>Pseudomonadota</taxon>
        <taxon>Gammaproteobacteria</taxon>
        <taxon>Chromatiales</taxon>
        <taxon>Wenzhouxiangellaceae</taxon>
        <taxon>Wenzhouxiangella</taxon>
    </lineage>
</organism>
<reference evidence="1 2" key="1">
    <citation type="submission" date="2018-08" db="EMBL/GenBank/DDBJ databases">
        <title>Wenzhouxiangella salilacus sp. nov., a novel bacterium isolated from a saline lake in Xinjiang Province, China.</title>
        <authorList>
            <person name="Han S."/>
        </authorList>
    </citation>
    <scope>NUCLEOTIDE SEQUENCE [LARGE SCALE GENOMIC DNA]</scope>
    <source>
        <strain evidence="1 2">XDB06</strain>
    </source>
</reference>
<dbReference type="AlphaFoldDB" id="A0A3E1K928"/>
<evidence type="ECO:0000313" key="1">
    <source>
        <dbReference type="EMBL" id="RFF30583.1"/>
    </source>
</evidence>
<sequence length="80" mass="9189">MSMEADQPTEIPCEDSEGIRYTIFERGAIIPNHNSENELLKPTWFIIRDAKEVTVKWDKDSRTGRQCFTDPDGLQSFPSV</sequence>
<accession>A0A3E1K928</accession>
<dbReference type="Proteomes" id="UP000260351">
    <property type="component" value="Unassembled WGS sequence"/>
</dbReference>
<keyword evidence="2" id="KW-1185">Reference proteome</keyword>
<name>A0A3E1K928_9GAMM</name>